<dbReference type="GeneID" id="54557796"/>
<evidence type="ECO:0000259" key="1">
    <source>
        <dbReference type="PROSITE" id="PS50181"/>
    </source>
</evidence>
<proteinExistence type="predicted"/>
<dbReference type="PROSITE" id="PS50181">
    <property type="entry name" value="FBOX"/>
    <property type="match status" value="1"/>
</dbReference>
<dbReference type="InterPro" id="IPR036047">
    <property type="entry name" value="F-box-like_dom_sf"/>
</dbReference>
<dbReference type="InterPro" id="IPR001810">
    <property type="entry name" value="F-box_dom"/>
</dbReference>
<dbReference type="AlphaFoldDB" id="A0A6A6CZX4"/>
<organism evidence="2 3">
    <name type="scientific">Zasmidium cellare ATCC 36951</name>
    <dbReference type="NCBI Taxonomy" id="1080233"/>
    <lineage>
        <taxon>Eukaryota</taxon>
        <taxon>Fungi</taxon>
        <taxon>Dikarya</taxon>
        <taxon>Ascomycota</taxon>
        <taxon>Pezizomycotina</taxon>
        <taxon>Dothideomycetes</taxon>
        <taxon>Dothideomycetidae</taxon>
        <taxon>Mycosphaerellales</taxon>
        <taxon>Mycosphaerellaceae</taxon>
        <taxon>Zasmidium</taxon>
    </lineage>
</organism>
<evidence type="ECO:0000313" key="2">
    <source>
        <dbReference type="EMBL" id="KAF2171379.1"/>
    </source>
</evidence>
<reference evidence="2" key="1">
    <citation type="journal article" date="2020" name="Stud. Mycol.">
        <title>101 Dothideomycetes genomes: a test case for predicting lifestyles and emergence of pathogens.</title>
        <authorList>
            <person name="Haridas S."/>
            <person name="Albert R."/>
            <person name="Binder M."/>
            <person name="Bloem J."/>
            <person name="Labutti K."/>
            <person name="Salamov A."/>
            <person name="Andreopoulos B."/>
            <person name="Baker S."/>
            <person name="Barry K."/>
            <person name="Bills G."/>
            <person name="Bluhm B."/>
            <person name="Cannon C."/>
            <person name="Castanera R."/>
            <person name="Culley D."/>
            <person name="Daum C."/>
            <person name="Ezra D."/>
            <person name="Gonzalez J."/>
            <person name="Henrissat B."/>
            <person name="Kuo A."/>
            <person name="Liang C."/>
            <person name="Lipzen A."/>
            <person name="Lutzoni F."/>
            <person name="Magnuson J."/>
            <person name="Mondo S."/>
            <person name="Nolan M."/>
            <person name="Ohm R."/>
            <person name="Pangilinan J."/>
            <person name="Park H.-J."/>
            <person name="Ramirez L."/>
            <person name="Alfaro M."/>
            <person name="Sun H."/>
            <person name="Tritt A."/>
            <person name="Yoshinaga Y."/>
            <person name="Zwiers L.-H."/>
            <person name="Turgeon B."/>
            <person name="Goodwin S."/>
            <person name="Spatafora J."/>
            <person name="Crous P."/>
            <person name="Grigoriev I."/>
        </authorList>
    </citation>
    <scope>NUCLEOTIDE SEQUENCE</scope>
    <source>
        <strain evidence="2">ATCC 36951</strain>
    </source>
</reference>
<dbReference type="SUPFAM" id="SSF81383">
    <property type="entry name" value="F-box domain"/>
    <property type="match status" value="1"/>
</dbReference>
<protein>
    <recommendedName>
        <fullName evidence="1">F-box domain-containing protein</fullName>
    </recommendedName>
</protein>
<sequence>MAFKLLSDLPAELLIRVSEFLDAKDCASLSAANSSFRRFLASTVYRGLRATSLPEHAEILEQIVTKHARHIHTLHFELYLNESEESGDNTYTVSSTAPIVWDLLSRRALPNVSTLTITFFPQPDNYDGGGWCDEGLGGGIYINDSEESIDEVPEAEANFPWRALYSKALESIANGPKTLHRLEVLNLPPKTTSAQQTPEWQAMLGGLEEFELSLWGGDNGVGWHSNTLPGYLDSIENLRDSFFRHLMKATTVKLVAHPDNPIGCEGMRQVFIPIQPKDLPNVQHLTLHDCFVDHALTANLAKKPGQLKSFHLNNCYSAGNDENFGTAHTVLTWSEFFSTLRQTQPNLSDFILKDKRTPPLTHDEQFYRAGEEGPVVPYEPPDQEPENVKAVRKGLQEHPSRRLFTYTTLDDKYGMVFAYEEVNIEAFMLGEDQKEFDLLVEMVEGNRREGRDA</sequence>
<dbReference type="SUPFAM" id="SSF52047">
    <property type="entry name" value="RNI-like"/>
    <property type="match status" value="1"/>
</dbReference>
<dbReference type="Proteomes" id="UP000799537">
    <property type="component" value="Unassembled WGS sequence"/>
</dbReference>
<dbReference type="CDD" id="cd09917">
    <property type="entry name" value="F-box_SF"/>
    <property type="match status" value="1"/>
</dbReference>
<dbReference type="RefSeq" id="XP_033672268.1">
    <property type="nucleotide sequence ID" value="XM_033804524.1"/>
</dbReference>
<evidence type="ECO:0000313" key="3">
    <source>
        <dbReference type="Proteomes" id="UP000799537"/>
    </source>
</evidence>
<dbReference type="OrthoDB" id="5410873at2759"/>
<dbReference type="EMBL" id="ML993583">
    <property type="protein sequence ID" value="KAF2171379.1"/>
    <property type="molecule type" value="Genomic_DNA"/>
</dbReference>
<name>A0A6A6CZX4_ZASCE</name>
<accession>A0A6A6CZX4</accession>
<feature type="domain" description="F-box" evidence="1">
    <location>
        <begin position="3"/>
        <end position="48"/>
    </location>
</feature>
<gene>
    <name evidence="2" type="ORF">M409DRAFT_18495</name>
</gene>
<keyword evidence="3" id="KW-1185">Reference proteome</keyword>